<dbReference type="GO" id="GO:0001706">
    <property type="term" value="P:endoderm formation"/>
    <property type="evidence" value="ECO:0000318"/>
    <property type="project" value="GO_Central"/>
</dbReference>
<dbReference type="InterPro" id="IPR003595">
    <property type="entry name" value="Tyr_Pase_cat"/>
</dbReference>
<dbReference type="GO" id="GO:0043409">
    <property type="term" value="P:negative regulation of MAPK cascade"/>
    <property type="evidence" value="ECO:0000318"/>
    <property type="project" value="GO_Central"/>
</dbReference>
<dbReference type="HOGENOM" id="CLU_027074_0_1_1"/>
<dbReference type="SMART" id="SM00404">
    <property type="entry name" value="PTPc_motif"/>
    <property type="match status" value="1"/>
</dbReference>
<dbReference type="SUPFAM" id="SSF52799">
    <property type="entry name" value="(Phosphotyrosine protein) phosphatases II"/>
    <property type="match status" value="1"/>
</dbReference>
<evidence type="ECO:0000256" key="4">
    <source>
        <dbReference type="ARBA" id="ARBA00022912"/>
    </source>
</evidence>
<dbReference type="PROSITE" id="PS50206">
    <property type="entry name" value="RHODANESE_3"/>
    <property type="match status" value="1"/>
</dbReference>
<dbReference type="GO" id="GO:0005634">
    <property type="term" value="C:nucleus"/>
    <property type="evidence" value="ECO:0000318"/>
    <property type="project" value="GO_Central"/>
</dbReference>
<evidence type="ECO:0000259" key="8">
    <source>
        <dbReference type="PROSITE" id="PS50054"/>
    </source>
</evidence>
<dbReference type="PRINTS" id="PR01764">
    <property type="entry name" value="MAPKPHPHTASE"/>
</dbReference>
<dbReference type="SUPFAM" id="SSF52821">
    <property type="entry name" value="Rhodanese/Cell cycle control phosphatase"/>
    <property type="match status" value="1"/>
</dbReference>
<sequence length="434" mass="48356">MVSQPISCTQFASVLRGASDYLAIDCRSFLVFNQGRVRNAINIRSNSILRRRSRGEMCIENVISSAEKRKLFSEGNIKTVIVYDENGDADQQAQKYVQRRTTNTVLTTLLKHSSGQADIRYLSGGFKLFQVDFPELCEGLENTLSFSNEERSPGNETPATPTPIYDQGSPVEILPHLYLGSAHHASQENELAALGITGVLNASSHCPNHFPDRFQYKRIPVEDNGQADISSWFDEAISFINEEKQRGGKVFVHCHAGISRSATICLAYLITCRGVSLNDAFRYVKSKRSVISPNFNFMGQLSSLEAKLSRRPVPERIQSVGDIAAHLRKHGETLPMEWTCEADTPETVAPVAAKPPSPQSRLYRRRAVTAAIPIQILSPLKPANKTAMPEDKRCMTAPVLRTDFAFQFPDKRDCKCHVALRILHCQQPAFTLST</sequence>
<dbReference type="InterPro" id="IPR008343">
    <property type="entry name" value="MKP"/>
</dbReference>
<evidence type="ECO:0000259" key="10">
    <source>
        <dbReference type="PROSITE" id="PS50206"/>
    </source>
</evidence>
<evidence type="ECO:0000313" key="11">
    <source>
        <dbReference type="Ensembl" id="ENSCINP00000023607.2"/>
    </source>
</evidence>
<feature type="domain" description="Rhodanese" evidence="10">
    <location>
        <begin position="17"/>
        <end position="138"/>
    </location>
</feature>
<dbReference type="PANTHER" id="PTHR10159">
    <property type="entry name" value="DUAL SPECIFICITY PROTEIN PHOSPHATASE"/>
    <property type="match status" value="1"/>
</dbReference>
<evidence type="ECO:0000256" key="2">
    <source>
        <dbReference type="ARBA" id="ARBA00008601"/>
    </source>
</evidence>
<dbReference type="InterPro" id="IPR036873">
    <property type="entry name" value="Rhodanese-like_dom_sf"/>
</dbReference>
<evidence type="ECO:0000256" key="3">
    <source>
        <dbReference type="ARBA" id="ARBA00022801"/>
    </source>
</evidence>
<dbReference type="GO" id="GO:0004721">
    <property type="term" value="F:phosphoprotein phosphatase activity"/>
    <property type="evidence" value="ECO:0000318"/>
    <property type="project" value="GO_Central"/>
</dbReference>
<organism evidence="11 12">
    <name type="scientific">Ciona intestinalis</name>
    <name type="common">Transparent sea squirt</name>
    <name type="synonym">Ascidia intestinalis</name>
    <dbReference type="NCBI Taxonomy" id="7719"/>
    <lineage>
        <taxon>Eukaryota</taxon>
        <taxon>Metazoa</taxon>
        <taxon>Chordata</taxon>
        <taxon>Tunicata</taxon>
        <taxon>Ascidiacea</taxon>
        <taxon>Phlebobranchia</taxon>
        <taxon>Cionidae</taxon>
        <taxon>Ciona</taxon>
    </lineage>
</organism>
<comment type="catalytic activity">
    <reaction evidence="6">
        <text>O-phospho-L-threonyl-[protein] + H2O = L-threonyl-[protein] + phosphate</text>
        <dbReference type="Rhea" id="RHEA:47004"/>
        <dbReference type="Rhea" id="RHEA-COMP:11060"/>
        <dbReference type="Rhea" id="RHEA-COMP:11605"/>
        <dbReference type="ChEBI" id="CHEBI:15377"/>
        <dbReference type="ChEBI" id="CHEBI:30013"/>
        <dbReference type="ChEBI" id="CHEBI:43474"/>
        <dbReference type="ChEBI" id="CHEBI:61977"/>
        <dbReference type="EC" id="3.1.3.16"/>
    </reaction>
</comment>
<keyword evidence="3" id="KW-0378">Hydrolase</keyword>
<dbReference type="GO" id="GO:0004722">
    <property type="term" value="F:protein serine/threonine phosphatase activity"/>
    <property type="evidence" value="ECO:0007669"/>
    <property type="project" value="UniProtKB-EC"/>
</dbReference>
<dbReference type="Proteomes" id="UP000008144">
    <property type="component" value="Chromosome 1"/>
</dbReference>
<dbReference type="GO" id="GO:0005737">
    <property type="term" value="C:cytoplasm"/>
    <property type="evidence" value="ECO:0000318"/>
    <property type="project" value="GO_Central"/>
</dbReference>
<dbReference type="Pfam" id="PF00581">
    <property type="entry name" value="Rhodanese"/>
    <property type="match status" value="1"/>
</dbReference>
<dbReference type="OMA" id="MVMMEIS"/>
<keyword evidence="4" id="KW-0904">Protein phosphatase</keyword>
<evidence type="ECO:0000256" key="7">
    <source>
        <dbReference type="SAM" id="MobiDB-lite"/>
    </source>
</evidence>
<dbReference type="PANTHER" id="PTHR10159:SF530">
    <property type="entry name" value="DUAL SPECIFICITY PROTEIN PHOSPHATASE DDB_G0271350-RELATED"/>
    <property type="match status" value="1"/>
</dbReference>
<dbReference type="PROSITE" id="PS50056">
    <property type="entry name" value="TYR_PHOSPHATASE_2"/>
    <property type="match status" value="1"/>
</dbReference>
<name>F7ATJ8_CIOIN</name>
<dbReference type="InterPro" id="IPR020422">
    <property type="entry name" value="TYR_PHOSPHATASE_DUAL_dom"/>
</dbReference>
<feature type="domain" description="Tyrosine-protein phosphatase" evidence="8">
    <location>
        <begin position="169"/>
        <end position="310"/>
    </location>
</feature>
<feature type="domain" description="Tyrosine specific protein phosphatases" evidence="9">
    <location>
        <begin position="231"/>
        <end position="288"/>
    </location>
</feature>
<dbReference type="Gene3D" id="3.90.190.10">
    <property type="entry name" value="Protein tyrosine phosphatase superfamily"/>
    <property type="match status" value="1"/>
</dbReference>
<reference evidence="11" key="2">
    <citation type="journal article" date="2008" name="Genome Biol.">
        <title>Improved genome assembly and evidence-based global gene model set for the chordate Ciona intestinalis: new insight into intron and operon populations.</title>
        <authorList>
            <person name="Satou Y."/>
            <person name="Mineta K."/>
            <person name="Ogasawara M."/>
            <person name="Sasakura Y."/>
            <person name="Shoguchi E."/>
            <person name="Ueno K."/>
            <person name="Yamada L."/>
            <person name="Matsumoto J."/>
            <person name="Wasserscheid J."/>
            <person name="Dewar K."/>
            <person name="Wiley G.B."/>
            <person name="Macmil S.L."/>
            <person name="Roe B.A."/>
            <person name="Zeller R.W."/>
            <person name="Hastings K.E."/>
            <person name="Lemaire P."/>
            <person name="Lindquist E."/>
            <person name="Endo T."/>
            <person name="Hotta K."/>
            <person name="Inaba K."/>
        </authorList>
    </citation>
    <scope>NUCLEOTIDE SEQUENCE [LARGE SCALE GENOMIC DNA]</scope>
    <source>
        <strain evidence="11">wild type</strain>
    </source>
</reference>
<dbReference type="InterPro" id="IPR001763">
    <property type="entry name" value="Rhodanese-like_dom"/>
</dbReference>
<dbReference type="SMART" id="SM00450">
    <property type="entry name" value="RHOD"/>
    <property type="match status" value="1"/>
</dbReference>
<evidence type="ECO:0000259" key="9">
    <source>
        <dbReference type="PROSITE" id="PS50056"/>
    </source>
</evidence>
<dbReference type="CDD" id="cd14565">
    <property type="entry name" value="DSP_MKP_classI"/>
    <property type="match status" value="1"/>
</dbReference>
<dbReference type="Ensembl" id="ENSCINT00000023853.2">
    <property type="protein sequence ID" value="ENSCINP00000023607.2"/>
    <property type="gene ID" value="ENSCING00000007986.3"/>
</dbReference>
<dbReference type="FunFam" id="3.90.190.10:FF:000004">
    <property type="entry name" value="Protein phosphatase Slingshot homolog 2"/>
    <property type="match status" value="1"/>
</dbReference>
<dbReference type="AlphaFoldDB" id="F7ATJ8"/>
<keyword evidence="5" id="KW-0539">Nucleus</keyword>
<accession>F7ATJ8</accession>
<evidence type="ECO:0000313" key="12">
    <source>
        <dbReference type="Proteomes" id="UP000008144"/>
    </source>
</evidence>
<dbReference type="STRING" id="7719.ENSCINP00000023607"/>
<dbReference type="Pfam" id="PF00782">
    <property type="entry name" value="DSPc"/>
    <property type="match status" value="1"/>
</dbReference>
<reference evidence="12" key="1">
    <citation type="journal article" date="2002" name="Science">
        <title>The draft genome of Ciona intestinalis: insights into chordate and vertebrate origins.</title>
        <authorList>
            <person name="Dehal P."/>
            <person name="Satou Y."/>
            <person name="Campbell R.K."/>
            <person name="Chapman J."/>
            <person name="Degnan B."/>
            <person name="De Tomaso A."/>
            <person name="Davidson B."/>
            <person name="Di Gregorio A."/>
            <person name="Gelpke M."/>
            <person name="Goodstein D.M."/>
            <person name="Harafuji N."/>
            <person name="Hastings K.E."/>
            <person name="Ho I."/>
            <person name="Hotta K."/>
            <person name="Huang W."/>
            <person name="Kawashima T."/>
            <person name="Lemaire P."/>
            <person name="Martinez D."/>
            <person name="Meinertzhagen I.A."/>
            <person name="Necula S."/>
            <person name="Nonaka M."/>
            <person name="Putnam N."/>
            <person name="Rash S."/>
            <person name="Saiga H."/>
            <person name="Satake M."/>
            <person name="Terry A."/>
            <person name="Yamada L."/>
            <person name="Wang H.G."/>
            <person name="Awazu S."/>
            <person name="Azumi K."/>
            <person name="Boore J."/>
            <person name="Branno M."/>
            <person name="Chin-Bow S."/>
            <person name="DeSantis R."/>
            <person name="Doyle S."/>
            <person name="Francino P."/>
            <person name="Keys D.N."/>
            <person name="Haga S."/>
            <person name="Hayashi H."/>
            <person name="Hino K."/>
            <person name="Imai K.S."/>
            <person name="Inaba K."/>
            <person name="Kano S."/>
            <person name="Kobayashi K."/>
            <person name="Kobayashi M."/>
            <person name="Lee B.I."/>
            <person name="Makabe K.W."/>
            <person name="Manohar C."/>
            <person name="Matassi G."/>
            <person name="Medina M."/>
            <person name="Mochizuki Y."/>
            <person name="Mount S."/>
            <person name="Morishita T."/>
            <person name="Miura S."/>
            <person name="Nakayama A."/>
            <person name="Nishizaka S."/>
            <person name="Nomoto H."/>
            <person name="Ohta F."/>
            <person name="Oishi K."/>
            <person name="Rigoutsos I."/>
            <person name="Sano M."/>
            <person name="Sasaki A."/>
            <person name="Sasakura Y."/>
            <person name="Shoguchi E."/>
            <person name="Shin-i T."/>
            <person name="Spagnuolo A."/>
            <person name="Stainier D."/>
            <person name="Suzuki M.M."/>
            <person name="Tassy O."/>
            <person name="Takatori N."/>
            <person name="Tokuoka M."/>
            <person name="Yagi K."/>
            <person name="Yoshizaki F."/>
            <person name="Wada S."/>
            <person name="Zhang C."/>
            <person name="Hyatt P.D."/>
            <person name="Larimer F."/>
            <person name="Detter C."/>
            <person name="Doggett N."/>
            <person name="Glavina T."/>
            <person name="Hawkins T."/>
            <person name="Richardson P."/>
            <person name="Lucas S."/>
            <person name="Kohara Y."/>
            <person name="Levine M."/>
            <person name="Satoh N."/>
            <person name="Rokhsar D.S."/>
        </authorList>
    </citation>
    <scope>NUCLEOTIDE SEQUENCE [LARGE SCALE GENOMIC DNA]</scope>
</reference>
<protein>
    <submittedName>
        <fullName evidence="11">Uncharacterized protein</fullName>
    </submittedName>
</protein>
<dbReference type="CDD" id="cd01446">
    <property type="entry name" value="DSP_MapKP"/>
    <property type="match status" value="1"/>
</dbReference>
<comment type="subcellular location">
    <subcellularLocation>
        <location evidence="1">Nucleus</location>
    </subcellularLocation>
</comment>
<dbReference type="PROSITE" id="PS50054">
    <property type="entry name" value="TYR_PHOSPHATASE_DUAL"/>
    <property type="match status" value="1"/>
</dbReference>
<dbReference type="Gene3D" id="3.40.250.10">
    <property type="entry name" value="Rhodanese-like domain"/>
    <property type="match status" value="1"/>
</dbReference>
<dbReference type="InterPro" id="IPR029021">
    <property type="entry name" value="Prot-tyrosine_phosphatase-like"/>
</dbReference>
<feature type="region of interest" description="Disordered" evidence="7">
    <location>
        <begin position="146"/>
        <end position="165"/>
    </location>
</feature>
<dbReference type="GO" id="GO:0007165">
    <property type="term" value="P:signal transduction"/>
    <property type="evidence" value="ECO:0000318"/>
    <property type="project" value="GO_Central"/>
</dbReference>
<dbReference type="GO" id="GO:0017017">
    <property type="term" value="F:MAP kinase tyrosine/serine/threonine phosphatase activity"/>
    <property type="evidence" value="ECO:0007669"/>
    <property type="project" value="InterPro"/>
</dbReference>
<dbReference type="SMART" id="SM00195">
    <property type="entry name" value="DSPc"/>
    <property type="match status" value="1"/>
</dbReference>
<evidence type="ECO:0000256" key="1">
    <source>
        <dbReference type="ARBA" id="ARBA00004123"/>
    </source>
</evidence>
<dbReference type="InterPro" id="IPR000340">
    <property type="entry name" value="Dual-sp_phosphatase_cat-dom"/>
</dbReference>
<dbReference type="InParanoid" id="F7ATJ8"/>
<reference evidence="11" key="4">
    <citation type="submission" date="2025-09" db="UniProtKB">
        <authorList>
            <consortium name="Ensembl"/>
        </authorList>
    </citation>
    <scope>IDENTIFICATION</scope>
</reference>
<reference evidence="11" key="3">
    <citation type="submission" date="2025-08" db="UniProtKB">
        <authorList>
            <consortium name="Ensembl"/>
        </authorList>
    </citation>
    <scope>IDENTIFICATION</scope>
</reference>
<evidence type="ECO:0000256" key="6">
    <source>
        <dbReference type="ARBA" id="ARBA00048336"/>
    </source>
</evidence>
<dbReference type="GeneTree" id="ENSGT00940000173325"/>
<dbReference type="EMBL" id="EAAA01000285">
    <property type="status" value="NOT_ANNOTATED_CDS"/>
    <property type="molecule type" value="Genomic_DNA"/>
</dbReference>
<evidence type="ECO:0000256" key="5">
    <source>
        <dbReference type="ARBA" id="ARBA00023242"/>
    </source>
</evidence>
<proteinExistence type="inferred from homology"/>
<dbReference type="PROSITE" id="PS00383">
    <property type="entry name" value="TYR_PHOSPHATASE_1"/>
    <property type="match status" value="1"/>
</dbReference>
<dbReference type="InterPro" id="IPR000387">
    <property type="entry name" value="Tyr_Pase_dom"/>
</dbReference>
<keyword evidence="12" id="KW-1185">Reference proteome</keyword>
<dbReference type="PRINTS" id="PR01908">
    <property type="entry name" value="ADSPHPHTASE"/>
</dbReference>
<dbReference type="InterPro" id="IPR016130">
    <property type="entry name" value="Tyr_Pase_AS"/>
</dbReference>
<comment type="similarity">
    <text evidence="2">Belongs to the protein-tyrosine phosphatase family. Non-receptor class dual specificity subfamily.</text>
</comment>